<reference evidence="3 4" key="1">
    <citation type="journal article" date="2013" name="Int. J. Syst. Evol. Microbiol.">
        <title>Tumebacillus flagellatus sp. nov., an alpha-amylase/pullulanase-producing bacterium isolated from cassava wastewater.</title>
        <authorList>
            <person name="Wang Q."/>
            <person name="Xie N."/>
            <person name="Qin Y."/>
            <person name="Shen N."/>
            <person name="Zhu J."/>
            <person name="Mi H."/>
            <person name="Huang R."/>
        </authorList>
    </citation>
    <scope>NUCLEOTIDE SEQUENCE [LARGE SCALE GENOMIC DNA]</scope>
    <source>
        <strain evidence="3 4">GST4</strain>
    </source>
</reference>
<dbReference type="InterPro" id="IPR051396">
    <property type="entry name" value="Bact_Antivir_Def_Nuclease"/>
</dbReference>
<dbReference type="InterPro" id="IPR027417">
    <property type="entry name" value="P-loop_NTPase"/>
</dbReference>
<dbReference type="GO" id="GO:0016887">
    <property type="term" value="F:ATP hydrolysis activity"/>
    <property type="evidence" value="ECO:0007669"/>
    <property type="project" value="InterPro"/>
</dbReference>
<dbReference type="RefSeq" id="WP_038084011.1">
    <property type="nucleotide sequence ID" value="NZ_JMIR01000002.1"/>
</dbReference>
<dbReference type="InterPro" id="IPR003959">
    <property type="entry name" value="ATPase_AAA_core"/>
</dbReference>
<proteinExistence type="predicted"/>
<dbReference type="Pfam" id="PF13476">
    <property type="entry name" value="AAA_23"/>
    <property type="match status" value="1"/>
</dbReference>
<evidence type="ECO:0000313" key="4">
    <source>
        <dbReference type="Proteomes" id="UP000027931"/>
    </source>
</evidence>
<evidence type="ECO:0008006" key="5">
    <source>
        <dbReference type="Google" id="ProtNLM"/>
    </source>
</evidence>
<dbReference type="InterPro" id="IPR038729">
    <property type="entry name" value="Rad50/SbcC_AAA"/>
</dbReference>
<dbReference type="STRING" id="1157490.EL26_02335"/>
<keyword evidence="4" id="KW-1185">Reference proteome</keyword>
<evidence type="ECO:0000259" key="2">
    <source>
        <dbReference type="Pfam" id="PF13476"/>
    </source>
</evidence>
<sequence>MAETRIPEAIRNAFASVDLQNQQIALDFLEHLLSMGFSCEYVKNYGVFVFTYNQFEVCQILWDYLNGFSKIPGYLMFLAPTPIKEKVCSETLFPIKEQPLIRKLVEAKEFHHSYNATLGDLDLLIPFFEQIRDAFFRTEITVDFRIESLELTNFRCYKSETFTFNPQSTVLIGKNASGKTSLLEGITVAIGGFLRAIDEKVDKRAFEASDVRFTSKWVQNAPATEHHPPTEMKVTSRLINNRLVWSRSRTLYESDKNSRTTYKESNEITSIVKQLVSDVRDEKNSRQIILPVFAYHGTGRVANFNRDMGEVGKTEKISRFFAYKDCLKPNSNYKTFIAWYRKMKYLAFEINQQIPVLDAVTDLLVRGLRLLTEDEEHFVEGLFYFEGELHLKYEDGTFYPISTLSDGYQDIIGILSDIAFRMAVLNPQLGTEVSAKTPGIVLIDEVDLHLHPKWQQKVLYVLKTLFPKVQFISTTHSPVIISATEKDEAFELYQEEDTILTKPIGNPAEWYLSDILAQAFHVSSKPPARTANSISESLEELLHRFSELVKTAVPTPSDEQKREIEVLYERLLPSLPIDSPRRKAVDALKGLVK</sequence>
<dbReference type="GO" id="GO:0006302">
    <property type="term" value="P:double-strand break repair"/>
    <property type="evidence" value="ECO:0007669"/>
    <property type="project" value="InterPro"/>
</dbReference>
<dbReference type="PANTHER" id="PTHR43581:SF2">
    <property type="entry name" value="EXCINUCLEASE ATPASE SUBUNIT"/>
    <property type="match status" value="1"/>
</dbReference>
<feature type="domain" description="Rad50/SbcC-type AAA" evidence="2">
    <location>
        <begin position="148"/>
        <end position="337"/>
    </location>
</feature>
<dbReference type="eggNOG" id="COG3950">
    <property type="taxonomic scope" value="Bacteria"/>
</dbReference>
<gene>
    <name evidence="3" type="ORF">EL26_02335</name>
</gene>
<dbReference type="Gene3D" id="3.40.50.300">
    <property type="entry name" value="P-loop containing nucleotide triphosphate hydrolases"/>
    <property type="match status" value="1"/>
</dbReference>
<dbReference type="EMBL" id="JMIR01000002">
    <property type="protein sequence ID" value="KEO84868.1"/>
    <property type="molecule type" value="Genomic_DNA"/>
</dbReference>
<evidence type="ECO:0000259" key="1">
    <source>
        <dbReference type="Pfam" id="PF13304"/>
    </source>
</evidence>
<protein>
    <recommendedName>
        <fullName evidence="5">AAA+ ATPase domain-containing protein</fullName>
    </recommendedName>
</protein>
<dbReference type="AlphaFoldDB" id="A0A074LXM3"/>
<accession>A0A074LXM3</accession>
<evidence type="ECO:0000313" key="3">
    <source>
        <dbReference type="EMBL" id="KEO84868.1"/>
    </source>
</evidence>
<dbReference type="SUPFAM" id="SSF52540">
    <property type="entry name" value="P-loop containing nucleoside triphosphate hydrolases"/>
    <property type="match status" value="1"/>
</dbReference>
<organism evidence="3 4">
    <name type="scientific">Tumebacillus flagellatus</name>
    <dbReference type="NCBI Taxonomy" id="1157490"/>
    <lineage>
        <taxon>Bacteria</taxon>
        <taxon>Bacillati</taxon>
        <taxon>Bacillota</taxon>
        <taxon>Bacilli</taxon>
        <taxon>Bacillales</taxon>
        <taxon>Alicyclobacillaceae</taxon>
        <taxon>Tumebacillus</taxon>
    </lineage>
</organism>
<dbReference type="OrthoDB" id="1698838at2"/>
<dbReference type="Pfam" id="PF13304">
    <property type="entry name" value="AAA_21"/>
    <property type="match status" value="1"/>
</dbReference>
<comment type="caution">
    <text evidence="3">The sequence shown here is derived from an EMBL/GenBank/DDBJ whole genome shotgun (WGS) entry which is preliminary data.</text>
</comment>
<dbReference type="PANTHER" id="PTHR43581">
    <property type="entry name" value="ATP/GTP PHOSPHATASE"/>
    <property type="match status" value="1"/>
</dbReference>
<name>A0A074LXM3_9BACL</name>
<feature type="domain" description="ATPase AAA-type core" evidence="1">
    <location>
        <begin position="376"/>
        <end position="482"/>
    </location>
</feature>
<dbReference type="Proteomes" id="UP000027931">
    <property type="component" value="Unassembled WGS sequence"/>
</dbReference>